<dbReference type="EMBL" id="LFZO01000083">
    <property type="protein sequence ID" value="KXT14432.1"/>
    <property type="molecule type" value="Genomic_DNA"/>
</dbReference>
<evidence type="ECO:0000256" key="1">
    <source>
        <dbReference type="ARBA" id="ARBA00023002"/>
    </source>
</evidence>
<comment type="caution">
    <text evidence="3">The sequence shown here is derived from an EMBL/GenBank/DDBJ whole genome shotgun (WGS) entry which is preliminary data.</text>
</comment>
<feature type="domain" description="NADP-dependent oxidoreductase" evidence="2">
    <location>
        <begin position="138"/>
        <end position="280"/>
    </location>
</feature>
<dbReference type="PANTHER" id="PTHR43625:SF78">
    <property type="entry name" value="PYRIDOXAL REDUCTASE-RELATED"/>
    <property type="match status" value="1"/>
</dbReference>
<dbReference type="OrthoDB" id="37537at2759"/>
<keyword evidence="1" id="KW-0560">Oxidoreductase</keyword>
<dbReference type="PANTHER" id="PTHR43625">
    <property type="entry name" value="AFLATOXIN B1 ALDEHYDE REDUCTASE"/>
    <property type="match status" value="1"/>
</dbReference>
<dbReference type="CDD" id="cd19077">
    <property type="entry name" value="AKR_AKR8A1-2"/>
    <property type="match status" value="1"/>
</dbReference>
<dbReference type="SUPFAM" id="SSF51430">
    <property type="entry name" value="NAD(P)-linked oxidoreductase"/>
    <property type="match status" value="1"/>
</dbReference>
<proteinExistence type="predicted"/>
<protein>
    <recommendedName>
        <fullName evidence="2">NADP-dependent oxidoreductase domain-containing protein</fullName>
    </recommendedName>
</protein>
<dbReference type="InterPro" id="IPR036812">
    <property type="entry name" value="NAD(P)_OxRdtase_dom_sf"/>
</dbReference>
<dbReference type="AlphaFoldDB" id="A0A139IIP0"/>
<keyword evidence="4" id="KW-1185">Reference proteome</keyword>
<dbReference type="Proteomes" id="UP000073492">
    <property type="component" value="Unassembled WGS sequence"/>
</dbReference>
<sequence length="434" mass="48026">MAASTKNNMIIFGATGLIGSHITNAILKSKDKFNKIEIFTSPNTIWTKSDDALAGLLRHKRRACDFSCRLCTAWACVSVKVVSEGYPKPHVLAVIVQQDRTSSATIVALVMYFKRRRLVDKISSGMPLTIAGKPVGAIGYGCIPLTNYFTPIPKEQGFAVLKEALKHGANFWNGGWIYGTPDWNSLHFFREYFEKFPDDVDKVVISIKGCFDMRSGTANADRESVRQAIEKCLELADGKFKIDVFQAARLDPNVPVEETVGAAAEYVKAGKIGGIGLMEVSLFETSIFTDGVAEACKEFDIPIVAYSPLGRGFLTGQMRRLDDLPEKDVRRMLPRFQPENLDVNLKLVEDVEQIAKKKACTPGQIATTWVIQQTALMGATAIPTPGTGNPARIEENVKVVELTRNELKEINNVLSKAEVKGDRYPAQFEKWLKV</sequence>
<dbReference type="GO" id="GO:0005737">
    <property type="term" value="C:cytoplasm"/>
    <property type="evidence" value="ECO:0007669"/>
    <property type="project" value="TreeGrafter"/>
</dbReference>
<evidence type="ECO:0000313" key="4">
    <source>
        <dbReference type="Proteomes" id="UP000073492"/>
    </source>
</evidence>
<dbReference type="GO" id="GO:0016491">
    <property type="term" value="F:oxidoreductase activity"/>
    <property type="evidence" value="ECO:0007669"/>
    <property type="project" value="UniProtKB-KW"/>
</dbReference>
<feature type="domain" description="NADP-dependent oxidoreductase" evidence="2">
    <location>
        <begin position="281"/>
        <end position="413"/>
    </location>
</feature>
<dbReference type="STRING" id="113226.A0A139IIP0"/>
<accession>A0A139IIP0</accession>
<dbReference type="InterPro" id="IPR050791">
    <property type="entry name" value="Aldo-Keto_reductase"/>
</dbReference>
<reference evidence="3 4" key="1">
    <citation type="submission" date="2015-07" db="EMBL/GenBank/DDBJ databases">
        <title>Comparative genomics of the Sigatoka disease complex on banana suggests a link between parallel evolutionary changes in Pseudocercospora fijiensis and Pseudocercospora eumusae and increased virulence on the banana host.</title>
        <authorList>
            <person name="Chang T.-C."/>
            <person name="Salvucci A."/>
            <person name="Crous P.W."/>
            <person name="Stergiopoulos I."/>
        </authorList>
    </citation>
    <scope>NUCLEOTIDE SEQUENCE [LARGE SCALE GENOMIC DNA]</scope>
    <source>
        <strain evidence="3 4">CBS 116634</strain>
    </source>
</reference>
<dbReference type="InterPro" id="IPR023210">
    <property type="entry name" value="NADP_OxRdtase_dom"/>
</dbReference>
<evidence type="ECO:0000259" key="2">
    <source>
        <dbReference type="Pfam" id="PF00248"/>
    </source>
</evidence>
<gene>
    <name evidence="3" type="ORF">AC579_8374</name>
</gene>
<name>A0A139IIP0_9PEZI</name>
<dbReference type="Gene3D" id="3.20.20.100">
    <property type="entry name" value="NADP-dependent oxidoreductase domain"/>
    <property type="match status" value="1"/>
</dbReference>
<organism evidence="3 4">
    <name type="scientific">Pseudocercospora musae</name>
    <dbReference type="NCBI Taxonomy" id="113226"/>
    <lineage>
        <taxon>Eukaryota</taxon>
        <taxon>Fungi</taxon>
        <taxon>Dikarya</taxon>
        <taxon>Ascomycota</taxon>
        <taxon>Pezizomycotina</taxon>
        <taxon>Dothideomycetes</taxon>
        <taxon>Dothideomycetidae</taxon>
        <taxon>Mycosphaerellales</taxon>
        <taxon>Mycosphaerellaceae</taxon>
        <taxon>Pseudocercospora</taxon>
    </lineage>
</organism>
<evidence type="ECO:0000313" key="3">
    <source>
        <dbReference type="EMBL" id="KXT14432.1"/>
    </source>
</evidence>
<dbReference type="Pfam" id="PF00248">
    <property type="entry name" value="Aldo_ket_red"/>
    <property type="match status" value="2"/>
</dbReference>